<evidence type="ECO:0000313" key="1">
    <source>
        <dbReference type="EMBL" id="TKT85719.1"/>
    </source>
</evidence>
<dbReference type="EMBL" id="SZVO01000028">
    <property type="protein sequence ID" value="TKT85719.1"/>
    <property type="molecule type" value="Genomic_DNA"/>
</dbReference>
<proteinExistence type="predicted"/>
<gene>
    <name evidence="1" type="ORF">FDK13_33330</name>
</gene>
<dbReference type="AlphaFoldDB" id="A0A4U6CMZ2"/>
<protein>
    <submittedName>
        <fullName evidence="1">Uncharacterized protein</fullName>
    </submittedName>
</protein>
<dbReference type="Proteomes" id="UP000304900">
    <property type="component" value="Unassembled WGS sequence"/>
</dbReference>
<accession>A0A4U6CMZ2</accession>
<sequence>MDSKIEIATVYDTLLCSPGMDEIVKIDLKISRKAVLVLCHAIEKGSDETGKAGLPSLPENISKQFSELLFGISKDCLEKAGLELLSQKLKALGMA</sequence>
<keyword evidence="2" id="KW-1185">Reference proteome</keyword>
<comment type="caution">
    <text evidence="1">The sequence shown here is derived from an EMBL/GenBank/DDBJ whole genome shotgun (WGS) entry which is preliminary data.</text>
</comment>
<evidence type="ECO:0000313" key="2">
    <source>
        <dbReference type="Proteomes" id="UP000304900"/>
    </source>
</evidence>
<organism evidence="1 2">
    <name type="scientific">Dyadobacter frigoris</name>
    <dbReference type="NCBI Taxonomy" id="2576211"/>
    <lineage>
        <taxon>Bacteria</taxon>
        <taxon>Pseudomonadati</taxon>
        <taxon>Bacteroidota</taxon>
        <taxon>Cytophagia</taxon>
        <taxon>Cytophagales</taxon>
        <taxon>Spirosomataceae</taxon>
        <taxon>Dyadobacter</taxon>
    </lineage>
</organism>
<name>A0A4U6CMZ2_9BACT</name>
<dbReference type="RefSeq" id="WP_137344350.1">
    <property type="nucleotide sequence ID" value="NZ_SZVO01000028.1"/>
</dbReference>
<dbReference type="OrthoDB" id="798544at2"/>
<reference evidence="1 2" key="1">
    <citation type="submission" date="2019-05" db="EMBL/GenBank/DDBJ databases">
        <title>Dyadobacter AR-3-8 sp. nov., isolated from arctic soil.</title>
        <authorList>
            <person name="Chaudhary D.K."/>
        </authorList>
    </citation>
    <scope>NUCLEOTIDE SEQUENCE [LARGE SCALE GENOMIC DNA]</scope>
    <source>
        <strain evidence="1 2">AR-3-8</strain>
    </source>
</reference>